<dbReference type="SUPFAM" id="SSF56801">
    <property type="entry name" value="Acetyl-CoA synthetase-like"/>
    <property type="match status" value="1"/>
</dbReference>
<dbReference type="GO" id="GO:0031956">
    <property type="term" value="F:medium-chain fatty acid-CoA ligase activity"/>
    <property type="evidence" value="ECO:0007669"/>
    <property type="project" value="TreeGrafter"/>
</dbReference>
<evidence type="ECO:0000313" key="4">
    <source>
        <dbReference type="Proteomes" id="UP000663720"/>
    </source>
</evidence>
<evidence type="ECO:0000313" key="3">
    <source>
        <dbReference type="EMBL" id="QTA82098.1"/>
    </source>
</evidence>
<evidence type="ECO:0000259" key="2">
    <source>
        <dbReference type="Pfam" id="PF13193"/>
    </source>
</evidence>
<dbReference type="EMBL" id="CP061799">
    <property type="protein sequence ID" value="QTA82098.1"/>
    <property type="molecule type" value="Genomic_DNA"/>
</dbReference>
<dbReference type="GO" id="GO:0006631">
    <property type="term" value="P:fatty acid metabolic process"/>
    <property type="evidence" value="ECO:0007669"/>
    <property type="project" value="TreeGrafter"/>
</dbReference>
<protein>
    <submittedName>
        <fullName evidence="3">AMP binding domains-containing protein</fullName>
    </submittedName>
</protein>
<sequence length="502" mass="55531">MHDFNIYDIFKRNASLYPHSKALVFEGLYLTCDELLQQVNGLAESFEEQGIGKGDRIAILAHNNYQFFILFGAASALGAVLVPLNWRLSENEIQYILEDSSPKILVADDHMGEELRKNVKIKMPEMEVIDIDSENPDNFFMDDLINPESDFVQTEFVGTDDPFCIIYTAAVQGKPRGAVLSHGNFIFGNMQTIAEMGLTCDDVYLNMLPLFHITGLNLALSVMHAGGKNVIIEKFDEKLTIEQTEKEKVSLWGSFPPILSRILAELDNTKADISSLRQVLGIDSPENIELFEKKTGAVFWILYGQTETSGLAAFSPSSKKPGSAGTPGLLTKVKIVDENNNQVPAGQTGEIAVQGPLVFQGFWNQGKPDKKTIKGSWHYTGDTGAMDEESFLWFKGRKPEKELIKPGGENVYPAEVEAVILEHPAVADVSVIGVPDPKFGEGIKAVCLLHPGKSLKPGELSEFVASKIARYKKPGYVEFVKQIPKKPDGQTDRDKVKELYGK</sequence>
<dbReference type="InterPro" id="IPR045851">
    <property type="entry name" value="AMP-bd_C_sf"/>
</dbReference>
<reference evidence="3" key="1">
    <citation type="journal article" date="2021" name="Microb. Physiol.">
        <title>Proteogenomic Insights into the Physiology of Marine, Sulfate-Reducing, Filamentous Desulfonema limicola and Desulfonema magnum.</title>
        <authorList>
            <person name="Schnaars V."/>
            <person name="Wohlbrand L."/>
            <person name="Scheve S."/>
            <person name="Hinrichs C."/>
            <person name="Reinhardt R."/>
            <person name="Rabus R."/>
        </authorList>
    </citation>
    <scope>NUCLEOTIDE SEQUENCE</scope>
    <source>
        <strain evidence="3">5ac10</strain>
    </source>
</reference>
<dbReference type="AlphaFoldDB" id="A0A975BB45"/>
<accession>A0A975BB45</accession>
<dbReference type="InterPro" id="IPR042099">
    <property type="entry name" value="ANL_N_sf"/>
</dbReference>
<gene>
    <name evidence="3" type="ORF">dnl_44620</name>
</gene>
<dbReference type="KEGG" id="dli:dnl_44620"/>
<evidence type="ECO:0000259" key="1">
    <source>
        <dbReference type="Pfam" id="PF00501"/>
    </source>
</evidence>
<organism evidence="3 4">
    <name type="scientific">Desulfonema limicola</name>
    <dbReference type="NCBI Taxonomy" id="45656"/>
    <lineage>
        <taxon>Bacteria</taxon>
        <taxon>Pseudomonadati</taxon>
        <taxon>Thermodesulfobacteriota</taxon>
        <taxon>Desulfobacteria</taxon>
        <taxon>Desulfobacterales</taxon>
        <taxon>Desulfococcaceae</taxon>
        <taxon>Desulfonema</taxon>
    </lineage>
</organism>
<dbReference type="Gene3D" id="3.30.300.30">
    <property type="match status" value="1"/>
</dbReference>
<dbReference type="Proteomes" id="UP000663720">
    <property type="component" value="Chromosome"/>
</dbReference>
<name>A0A975BB45_9BACT</name>
<dbReference type="PANTHER" id="PTHR43201:SF32">
    <property type="entry name" value="2-SUCCINYLBENZOATE--COA LIGASE, CHLOROPLASTIC_PEROXISOMAL"/>
    <property type="match status" value="1"/>
</dbReference>
<dbReference type="RefSeq" id="WP_207688059.1">
    <property type="nucleotide sequence ID" value="NZ_CP061799.1"/>
</dbReference>
<feature type="domain" description="AMP-binding enzyme C-terminal" evidence="2">
    <location>
        <begin position="415"/>
        <end position="489"/>
    </location>
</feature>
<keyword evidence="4" id="KW-1185">Reference proteome</keyword>
<dbReference type="Pfam" id="PF00501">
    <property type="entry name" value="AMP-binding"/>
    <property type="match status" value="1"/>
</dbReference>
<dbReference type="PANTHER" id="PTHR43201">
    <property type="entry name" value="ACYL-COA SYNTHETASE"/>
    <property type="match status" value="1"/>
</dbReference>
<proteinExistence type="predicted"/>
<dbReference type="CDD" id="cd17637">
    <property type="entry name" value="ACLS-CaiC"/>
    <property type="match status" value="1"/>
</dbReference>
<dbReference type="InterPro" id="IPR000873">
    <property type="entry name" value="AMP-dep_synth/lig_dom"/>
</dbReference>
<dbReference type="Pfam" id="PF13193">
    <property type="entry name" value="AMP-binding_C"/>
    <property type="match status" value="1"/>
</dbReference>
<dbReference type="Gene3D" id="3.40.50.12780">
    <property type="entry name" value="N-terminal domain of ligase-like"/>
    <property type="match status" value="1"/>
</dbReference>
<feature type="domain" description="AMP-dependent synthetase/ligase" evidence="1">
    <location>
        <begin position="10"/>
        <end position="363"/>
    </location>
</feature>
<dbReference type="InterPro" id="IPR025110">
    <property type="entry name" value="AMP-bd_C"/>
</dbReference>